<dbReference type="InterPro" id="IPR009776">
    <property type="entry name" value="Spore_0_M"/>
</dbReference>
<keyword evidence="2" id="KW-1185">Reference proteome</keyword>
<sequence>MFDKILTSLKVGELTVDTRLEKAEFKADETISGKVVLKGGDKDQQVSRIRLTLLEPKEGSDENKDFGESDKVLQMYEIKSEQVVEKAQSVEKPFEFQLANFTLDKETNALVLRTHITIEDGADSEDEAEIRIQ</sequence>
<proteinExistence type="predicted"/>
<accession>A0A239TPR6</accession>
<dbReference type="PANTHER" id="PTHR40053:SF1">
    <property type="entry name" value="SPORULATION-CONTROL PROTEIN SPO0M"/>
    <property type="match status" value="1"/>
</dbReference>
<protein>
    <submittedName>
        <fullName evidence="1">Uncharacterized protein</fullName>
    </submittedName>
</protein>
<evidence type="ECO:0000313" key="1">
    <source>
        <dbReference type="EMBL" id="GEP84844.1"/>
    </source>
</evidence>
<evidence type="ECO:0000313" key="2">
    <source>
        <dbReference type="Proteomes" id="UP000321736"/>
    </source>
</evidence>
<comment type="caution">
    <text evidence="1">The sequence shown here is derived from an EMBL/GenBank/DDBJ whole genome shotgun (WGS) entry which is preliminary data.</text>
</comment>
<dbReference type="EMBL" id="BKAR01000015">
    <property type="protein sequence ID" value="GEP84844.1"/>
    <property type="molecule type" value="Genomic_DNA"/>
</dbReference>
<dbReference type="PANTHER" id="PTHR40053">
    <property type="entry name" value="SPORULATION-CONTROL PROTEIN SPO0M"/>
    <property type="match status" value="1"/>
</dbReference>
<dbReference type="AlphaFoldDB" id="A0A239TPR6"/>
<dbReference type="RefSeq" id="WP_095103447.1">
    <property type="nucleotide sequence ID" value="NZ_BKAR01000015.1"/>
</dbReference>
<dbReference type="Pfam" id="PF07070">
    <property type="entry name" value="Spo0M"/>
    <property type="match status" value="1"/>
</dbReference>
<dbReference type="Proteomes" id="UP000321736">
    <property type="component" value="Unassembled WGS sequence"/>
</dbReference>
<gene>
    <name evidence="1" type="ORF">SPI02_14290</name>
</gene>
<organism evidence="1 2">
    <name type="scientific">Staphylococcus piscifermentans</name>
    <dbReference type="NCBI Taxonomy" id="70258"/>
    <lineage>
        <taxon>Bacteria</taxon>
        <taxon>Bacillati</taxon>
        <taxon>Bacillota</taxon>
        <taxon>Bacilli</taxon>
        <taxon>Bacillales</taxon>
        <taxon>Staphylococcaceae</taxon>
        <taxon>Staphylococcus</taxon>
    </lineage>
</organism>
<reference evidence="1 2" key="1">
    <citation type="submission" date="2019-07" db="EMBL/GenBank/DDBJ databases">
        <title>Whole genome shotgun sequence of Staphylococcus piscifermentans NBRC 109625.</title>
        <authorList>
            <person name="Hosoyama A."/>
            <person name="Uohara A."/>
            <person name="Ohji S."/>
            <person name="Ichikawa N."/>
        </authorList>
    </citation>
    <scope>NUCLEOTIDE SEQUENCE [LARGE SCALE GENOMIC DNA]</scope>
    <source>
        <strain evidence="1 2">NBRC 109625</strain>
    </source>
</reference>
<dbReference type="OrthoDB" id="2402463at2"/>
<name>A0A239TPR6_9STAP</name>